<evidence type="ECO:0000259" key="5">
    <source>
        <dbReference type="PROSITE" id="PS50977"/>
    </source>
</evidence>
<gene>
    <name evidence="6" type="ORF">F1654_10215</name>
</gene>
<keyword evidence="7" id="KW-1185">Reference proteome</keyword>
<feature type="DNA-binding region" description="H-T-H motif" evidence="4">
    <location>
        <begin position="35"/>
        <end position="54"/>
    </location>
</feature>
<keyword evidence="1" id="KW-0805">Transcription regulation</keyword>
<organism evidence="6 7">
    <name type="scientific">Alkalicaulis satelles</name>
    <dbReference type="NCBI Taxonomy" id="2609175"/>
    <lineage>
        <taxon>Bacteria</taxon>
        <taxon>Pseudomonadati</taxon>
        <taxon>Pseudomonadota</taxon>
        <taxon>Alphaproteobacteria</taxon>
        <taxon>Maricaulales</taxon>
        <taxon>Maricaulaceae</taxon>
        <taxon>Alkalicaulis</taxon>
    </lineage>
</organism>
<feature type="domain" description="HTH tetR-type" evidence="5">
    <location>
        <begin position="12"/>
        <end position="72"/>
    </location>
</feature>
<dbReference type="InterPro" id="IPR050109">
    <property type="entry name" value="HTH-type_TetR-like_transc_reg"/>
</dbReference>
<dbReference type="InterPro" id="IPR041479">
    <property type="entry name" value="TetR_CgmR_C"/>
</dbReference>
<dbReference type="Pfam" id="PF17937">
    <property type="entry name" value="TetR_C_28"/>
    <property type="match status" value="1"/>
</dbReference>
<evidence type="ECO:0000256" key="4">
    <source>
        <dbReference type="PROSITE-ProRule" id="PRU00335"/>
    </source>
</evidence>
<dbReference type="PRINTS" id="PR00455">
    <property type="entry name" value="HTHTETR"/>
</dbReference>
<reference evidence="6 7" key="1">
    <citation type="submission" date="2019-09" db="EMBL/GenBank/DDBJ databases">
        <authorList>
            <person name="Kevbrin V."/>
            <person name="Grouzdev D.S."/>
        </authorList>
    </citation>
    <scope>NUCLEOTIDE SEQUENCE [LARGE SCALE GENOMIC DNA]</scope>
    <source>
        <strain evidence="6 7">G-192</strain>
    </source>
</reference>
<dbReference type="GO" id="GO:0000976">
    <property type="term" value="F:transcription cis-regulatory region binding"/>
    <property type="evidence" value="ECO:0007669"/>
    <property type="project" value="TreeGrafter"/>
</dbReference>
<dbReference type="SUPFAM" id="SSF48498">
    <property type="entry name" value="Tetracyclin repressor-like, C-terminal domain"/>
    <property type="match status" value="1"/>
</dbReference>
<dbReference type="PANTHER" id="PTHR30055">
    <property type="entry name" value="HTH-TYPE TRANSCRIPTIONAL REGULATOR RUTR"/>
    <property type="match status" value="1"/>
</dbReference>
<dbReference type="PROSITE" id="PS50977">
    <property type="entry name" value="HTH_TETR_2"/>
    <property type="match status" value="1"/>
</dbReference>
<dbReference type="AlphaFoldDB" id="A0A5M6ZBV6"/>
<dbReference type="PANTHER" id="PTHR30055:SF234">
    <property type="entry name" value="HTH-TYPE TRANSCRIPTIONAL REGULATOR BETI"/>
    <property type="match status" value="1"/>
</dbReference>
<dbReference type="Pfam" id="PF00440">
    <property type="entry name" value="TetR_N"/>
    <property type="match status" value="1"/>
</dbReference>
<dbReference type="InterPro" id="IPR009057">
    <property type="entry name" value="Homeodomain-like_sf"/>
</dbReference>
<dbReference type="InterPro" id="IPR001647">
    <property type="entry name" value="HTH_TetR"/>
</dbReference>
<dbReference type="EMBL" id="VWOJ01000003">
    <property type="protein sequence ID" value="KAA5802206.1"/>
    <property type="molecule type" value="Genomic_DNA"/>
</dbReference>
<dbReference type="RefSeq" id="WP_150023457.1">
    <property type="nucleotide sequence ID" value="NZ_VWOJ01000003.1"/>
</dbReference>
<evidence type="ECO:0000256" key="2">
    <source>
        <dbReference type="ARBA" id="ARBA00023125"/>
    </source>
</evidence>
<dbReference type="Gene3D" id="1.10.357.10">
    <property type="entry name" value="Tetracycline Repressor, domain 2"/>
    <property type="match status" value="1"/>
</dbReference>
<dbReference type="GO" id="GO:0003700">
    <property type="term" value="F:DNA-binding transcription factor activity"/>
    <property type="evidence" value="ECO:0007669"/>
    <property type="project" value="TreeGrafter"/>
</dbReference>
<keyword evidence="2 4" id="KW-0238">DNA-binding</keyword>
<proteinExistence type="predicted"/>
<accession>A0A5M6ZBV6</accession>
<evidence type="ECO:0000313" key="6">
    <source>
        <dbReference type="EMBL" id="KAA5802206.1"/>
    </source>
</evidence>
<keyword evidence="3" id="KW-0804">Transcription</keyword>
<evidence type="ECO:0000256" key="1">
    <source>
        <dbReference type="ARBA" id="ARBA00023015"/>
    </source>
</evidence>
<dbReference type="InterPro" id="IPR036271">
    <property type="entry name" value="Tet_transcr_reg_TetR-rel_C_sf"/>
</dbReference>
<protein>
    <submittedName>
        <fullName evidence="6">TetR/AcrR family transcriptional regulator</fullName>
    </submittedName>
</protein>
<evidence type="ECO:0000256" key="3">
    <source>
        <dbReference type="ARBA" id="ARBA00023163"/>
    </source>
</evidence>
<comment type="caution">
    <text evidence="6">The sequence shown here is derived from an EMBL/GenBank/DDBJ whole genome shotgun (WGS) entry which is preliminary data.</text>
</comment>
<dbReference type="Proteomes" id="UP000325122">
    <property type="component" value="Unassembled WGS sequence"/>
</dbReference>
<dbReference type="SUPFAM" id="SSF46689">
    <property type="entry name" value="Homeodomain-like"/>
    <property type="match status" value="1"/>
</dbReference>
<evidence type="ECO:0000313" key="7">
    <source>
        <dbReference type="Proteomes" id="UP000325122"/>
    </source>
</evidence>
<name>A0A5M6ZBV6_9PROT</name>
<sequence>MADIRLSNDAERPTREIILDAAERVVAREGSGRLTIDAVVRESGFSKGGVLYNFPSKQALIEGMVMRLIQQAQGDCDTALAEAEASGANPVAAVIRAILTFKSVNGDLAMAMLAAAAESPELLDPVRDMMARIREDVISRAPDPVMARIALLAADGLHLAELLGLGLITPDEQEAVEARLIQLVSEPSPT</sequence>